<dbReference type="Proteomes" id="UP000604046">
    <property type="component" value="Unassembled WGS sequence"/>
</dbReference>
<evidence type="ECO:0000313" key="2">
    <source>
        <dbReference type="EMBL" id="CAE7263995.1"/>
    </source>
</evidence>
<gene>
    <name evidence="2" type="ORF">SNAT2548_LOCUS13890</name>
</gene>
<dbReference type="EMBL" id="CAJNDS010001535">
    <property type="protein sequence ID" value="CAE7263995.1"/>
    <property type="molecule type" value="Genomic_DNA"/>
</dbReference>
<keyword evidence="3" id="KW-1185">Reference proteome</keyword>
<dbReference type="SUPFAM" id="SSF63825">
    <property type="entry name" value="YWTD domain"/>
    <property type="match status" value="1"/>
</dbReference>
<proteinExistence type="predicted"/>
<reference evidence="2" key="1">
    <citation type="submission" date="2021-02" db="EMBL/GenBank/DDBJ databases">
        <authorList>
            <person name="Dougan E. K."/>
            <person name="Rhodes N."/>
            <person name="Thang M."/>
            <person name="Chan C."/>
        </authorList>
    </citation>
    <scope>NUCLEOTIDE SEQUENCE</scope>
</reference>
<organism evidence="2 3">
    <name type="scientific">Symbiodinium natans</name>
    <dbReference type="NCBI Taxonomy" id="878477"/>
    <lineage>
        <taxon>Eukaryota</taxon>
        <taxon>Sar</taxon>
        <taxon>Alveolata</taxon>
        <taxon>Dinophyceae</taxon>
        <taxon>Suessiales</taxon>
        <taxon>Symbiodiniaceae</taxon>
        <taxon>Symbiodinium</taxon>
    </lineage>
</organism>
<feature type="region of interest" description="Disordered" evidence="1">
    <location>
        <begin position="1212"/>
        <end position="1286"/>
    </location>
</feature>
<dbReference type="OrthoDB" id="407907at2759"/>
<accession>A0A812MIC4</accession>
<protein>
    <submittedName>
        <fullName evidence="2">Uncharacterized protein</fullName>
    </submittedName>
</protein>
<evidence type="ECO:0000256" key="1">
    <source>
        <dbReference type="SAM" id="MobiDB-lite"/>
    </source>
</evidence>
<feature type="compositionally biased region" description="Low complexity" evidence="1">
    <location>
        <begin position="1251"/>
        <end position="1277"/>
    </location>
</feature>
<name>A0A812MIC4_9DINO</name>
<sequence>MLFWVDDLISQTRVESKLWMMTGEDASLGTRKVQYDDFAYCLEAHGTLDGSVCKPSYLINGWNSTDGTSLAERKTLSVAYDPAGEGDGEHVVGPVADKTNRRIYWITPSCATSSSRRLAVWKVKYLLDNQITPDGSDANPLTCANESYVYAVNRYDVDTKKYSLIYAAARADFPAPEKWTAYSWKIAFDEARQRLYWWYYAGACAVARTCDAPLYYIDVSGLTDDGAMPTPVSAANITDGYGHAYWDMTIDDDGNVYMVDWYKIRKYSVGTGTVSVLHTEDYLNTGWQFYGVTHWTGTTKLILTKSNVVTSKLWIFDTSDSSWTEFYSAVYYEFYNLGQTLYNSAVDVTHGLLYVATSGGNSGARSIIELPLAPTGQTMPYKACATGRFSLDCPLYGNGERLVVGHMPSAFSVAGAGKAANFAAGTADRFPAWGTSQIAVLPATGTYPTRNPCYGKAPASIDTLSAKLKATTRTRCGKDETTGFDTRHIIFSIDAGDKAPNYLMRDYIGMEGLARSADGGWGYDYIGQRRAYDKYQEIATGGGNDGVIPGIKSEWGYGIAVKGPAVDFVHGYVYWMSCERAALPGVCSEHALKRVPISTLEAAAKMPDPVDCSVSSCPHSGSTQVLDDRYAVISAAVEVLYKQTTQLFPGNDDTVPHQVKIAIDPDAEIIYWFSPQPSTGYVSLLYLDVSGWTPSQGVFEPCDVGEVAGHYAYGSWYSLIVACDGTLLSHEVNALRALDFTNDTHVASCKTEAAVWPTLDDNSRTSWKGCWDRYLDTGTVSATGANVLKSIAYDPKRDQVYYAFRRSTTQESISRFTRSAGPKGPGLDEVVYSGIFYEFPPRNDKGAAYIAGMALDTLNEQIYVANYYGNSAKQALAVLPLPENKFYPGDNKVVHAKYWPMDLVADGDAPIACLYGHQSIEHSSGYGNRKCEYQGERLQWTLRHTGMDIILPNPEGITRFMITDTSNNLAVLPPKPSLLGRTAPFNWTQFFRMLPHAKIGTSKVNGWNYLSTPVTTSDLGYQPSFDLCAELCATFWRNGTQRCVAFDWRMSNHDCEYMKDQGMLPNHTKSCAYSNSGLSCMFALVDLTDSADKWTMWPNPCFTMPTADSDGNAWIIAESGYAPAGGWPSYVREGYSFDKERTLTFFLRDELLADTAEAQVLRDTWRQAVPNARWYGSTDHMDYVVGDHAKNGNAVFPGDQLPVIFKTRVQGVDPDETNPKAVPTAPASCFNSDQTVTTTTPTSGGGGGNTGSSTTSNPSSDSGGVSSTSTTSSEGTSNPVLGGTSETKGLAAPALLFLVLFANA</sequence>
<comment type="caution">
    <text evidence="2">The sequence shown here is derived from an EMBL/GenBank/DDBJ whole genome shotgun (WGS) entry which is preliminary data.</text>
</comment>
<evidence type="ECO:0000313" key="3">
    <source>
        <dbReference type="Proteomes" id="UP000604046"/>
    </source>
</evidence>